<dbReference type="GO" id="GO:0030655">
    <property type="term" value="P:beta-lactam antibiotic catabolic process"/>
    <property type="evidence" value="ECO:0007669"/>
    <property type="project" value="InterPro"/>
</dbReference>
<dbReference type="AlphaFoldDB" id="A0A4R6Q3D1"/>
<comment type="caution">
    <text evidence="2">The sequence shown here is derived from an EMBL/GenBank/DDBJ whole genome shotgun (WGS) entry which is preliminary data.</text>
</comment>
<protein>
    <submittedName>
        <fullName evidence="2">Beta-lactamase class A</fullName>
    </submittedName>
</protein>
<dbReference type="GO" id="GO:0046677">
    <property type="term" value="P:response to antibiotic"/>
    <property type="evidence" value="ECO:0007669"/>
    <property type="project" value="InterPro"/>
</dbReference>
<evidence type="ECO:0000259" key="1">
    <source>
        <dbReference type="Pfam" id="PF13354"/>
    </source>
</evidence>
<proteinExistence type="predicted"/>
<dbReference type="Gene3D" id="3.40.710.10">
    <property type="entry name" value="DD-peptidase/beta-lactamase superfamily"/>
    <property type="match status" value="1"/>
</dbReference>
<gene>
    <name evidence="2" type="ORF">EV211_11419</name>
</gene>
<sequence>MLLEMINNRIEHFPGDIGIGYVDLKSGKKCYAGNCDVYPAAGLAKLLLLIEIFNQLNEGKITEDEKIKLADERYYRDEHAENEVNPIISYGIARYLDPSLKLTVRDVCTMMMVISDNTAFNILLDKAGIDRVNGTLYDIGMNKSRINRFMLFGKADREKEDDIVDNYVSVSELTALYEKMYNGQVISEDFSRRMLDLLKEHQRTNIIPYPIPDDISVAHQTGLDEGVVLDAGIIYSEEPFILAMGVKNADVRDAEAVMRDITTMCYENHRKQ</sequence>
<feature type="domain" description="Beta-lactamase class A catalytic" evidence="1">
    <location>
        <begin position="18"/>
        <end position="245"/>
    </location>
</feature>
<dbReference type="InterPro" id="IPR000871">
    <property type="entry name" value="Beta-lactam_class-A"/>
</dbReference>
<dbReference type="SUPFAM" id="SSF56601">
    <property type="entry name" value="beta-lactamase/transpeptidase-like"/>
    <property type="match status" value="1"/>
</dbReference>
<evidence type="ECO:0000313" key="3">
    <source>
        <dbReference type="Proteomes" id="UP000295500"/>
    </source>
</evidence>
<dbReference type="PANTHER" id="PTHR35333">
    <property type="entry name" value="BETA-LACTAMASE"/>
    <property type="match status" value="1"/>
</dbReference>
<dbReference type="EMBL" id="SNXO01000014">
    <property type="protein sequence ID" value="TDP56445.1"/>
    <property type="molecule type" value="Genomic_DNA"/>
</dbReference>
<dbReference type="GO" id="GO:0008800">
    <property type="term" value="F:beta-lactamase activity"/>
    <property type="evidence" value="ECO:0007669"/>
    <property type="project" value="InterPro"/>
</dbReference>
<accession>A0A4R6Q3D1</accession>
<name>A0A4R6Q3D1_9FIRM</name>
<dbReference type="Pfam" id="PF13354">
    <property type="entry name" value="Beta-lactamase2"/>
    <property type="match status" value="1"/>
</dbReference>
<dbReference type="InterPro" id="IPR045155">
    <property type="entry name" value="Beta-lactam_cat"/>
</dbReference>
<dbReference type="PANTHER" id="PTHR35333:SF3">
    <property type="entry name" value="BETA-LACTAMASE-TYPE TRANSPEPTIDASE FOLD CONTAINING PROTEIN"/>
    <property type="match status" value="1"/>
</dbReference>
<dbReference type="InterPro" id="IPR012338">
    <property type="entry name" value="Beta-lactam/transpept-like"/>
</dbReference>
<reference evidence="2 3" key="1">
    <citation type="submission" date="2019-03" db="EMBL/GenBank/DDBJ databases">
        <title>Genomic Encyclopedia of Type Strains, Phase IV (KMG-IV): sequencing the most valuable type-strain genomes for metagenomic binning, comparative biology and taxonomic classification.</title>
        <authorList>
            <person name="Goeker M."/>
        </authorList>
    </citation>
    <scope>NUCLEOTIDE SEQUENCE [LARGE SCALE GENOMIC DNA]</scope>
    <source>
        <strain evidence="2 3">DSM 28287</strain>
    </source>
</reference>
<evidence type="ECO:0000313" key="2">
    <source>
        <dbReference type="EMBL" id="TDP56445.1"/>
    </source>
</evidence>
<dbReference type="Proteomes" id="UP000295500">
    <property type="component" value="Unassembled WGS sequence"/>
</dbReference>
<organism evidence="2 3">
    <name type="scientific">Aminicella lysinilytica</name>
    <dbReference type="NCBI Taxonomy" id="433323"/>
    <lineage>
        <taxon>Bacteria</taxon>
        <taxon>Bacillati</taxon>
        <taxon>Bacillota</taxon>
        <taxon>Clostridia</taxon>
        <taxon>Peptostreptococcales</taxon>
        <taxon>Anaerovoracaceae</taxon>
        <taxon>Aminicella</taxon>
    </lineage>
</organism>
<keyword evidence="3" id="KW-1185">Reference proteome</keyword>